<reference evidence="2 3" key="1">
    <citation type="submission" date="2016-04" db="EMBL/GenBank/DDBJ databases">
        <title>A degradative enzymes factory behind the ericoid mycorrhizal symbiosis.</title>
        <authorList>
            <consortium name="DOE Joint Genome Institute"/>
            <person name="Martino E."/>
            <person name="Morin E."/>
            <person name="Grelet G."/>
            <person name="Kuo A."/>
            <person name="Kohler A."/>
            <person name="Daghino S."/>
            <person name="Barry K."/>
            <person name="Choi C."/>
            <person name="Cichocki N."/>
            <person name="Clum A."/>
            <person name="Copeland A."/>
            <person name="Hainaut M."/>
            <person name="Haridas S."/>
            <person name="Labutti K."/>
            <person name="Lindquist E."/>
            <person name="Lipzen A."/>
            <person name="Khouja H.-R."/>
            <person name="Murat C."/>
            <person name="Ohm R."/>
            <person name="Olson A."/>
            <person name="Spatafora J."/>
            <person name="Veneault-Fourrey C."/>
            <person name="Henrissat B."/>
            <person name="Grigoriev I."/>
            <person name="Martin F."/>
            <person name="Perotto S."/>
        </authorList>
    </citation>
    <scope>NUCLEOTIDE SEQUENCE [LARGE SCALE GENOMIC DNA]</scope>
    <source>
        <strain evidence="2 3">E</strain>
    </source>
</reference>
<evidence type="ECO:0000256" key="1">
    <source>
        <dbReference type="SAM" id="Phobius"/>
    </source>
</evidence>
<name>A0A2J6SEH6_9HELO</name>
<dbReference type="GeneID" id="36596359"/>
<keyword evidence="1" id="KW-1133">Transmembrane helix</keyword>
<feature type="transmembrane region" description="Helical" evidence="1">
    <location>
        <begin position="6"/>
        <end position="26"/>
    </location>
</feature>
<proteinExistence type="predicted"/>
<organism evidence="2 3">
    <name type="scientific">Hyaloscypha bicolor E</name>
    <dbReference type="NCBI Taxonomy" id="1095630"/>
    <lineage>
        <taxon>Eukaryota</taxon>
        <taxon>Fungi</taxon>
        <taxon>Dikarya</taxon>
        <taxon>Ascomycota</taxon>
        <taxon>Pezizomycotina</taxon>
        <taxon>Leotiomycetes</taxon>
        <taxon>Helotiales</taxon>
        <taxon>Hyaloscyphaceae</taxon>
        <taxon>Hyaloscypha</taxon>
        <taxon>Hyaloscypha bicolor</taxon>
    </lineage>
</organism>
<dbReference type="AlphaFoldDB" id="A0A2J6SEH6"/>
<gene>
    <name evidence="2" type="ORF">K444DRAFT_712698</name>
</gene>
<dbReference type="Proteomes" id="UP000235371">
    <property type="component" value="Unassembled WGS sequence"/>
</dbReference>
<evidence type="ECO:0000313" key="2">
    <source>
        <dbReference type="EMBL" id="PMD49168.1"/>
    </source>
</evidence>
<dbReference type="EMBL" id="KZ613921">
    <property type="protein sequence ID" value="PMD49168.1"/>
    <property type="molecule type" value="Genomic_DNA"/>
</dbReference>
<keyword evidence="1" id="KW-0472">Membrane</keyword>
<accession>A0A2J6SEH6</accession>
<dbReference type="RefSeq" id="XP_024726072.1">
    <property type="nucleotide sequence ID" value="XM_024888283.1"/>
</dbReference>
<sequence length="78" mass="9077">MVFPRINTWFFNSFLIKAFIFCASVWPMALRRYSFPSILVILELYSLDYLVVPICHPPVSSPSNERDTPFLFCPPYGP</sequence>
<evidence type="ECO:0000313" key="3">
    <source>
        <dbReference type="Proteomes" id="UP000235371"/>
    </source>
</evidence>
<keyword evidence="3" id="KW-1185">Reference proteome</keyword>
<dbReference type="InParanoid" id="A0A2J6SEH6"/>
<protein>
    <submittedName>
        <fullName evidence="2">Uncharacterized protein</fullName>
    </submittedName>
</protein>
<keyword evidence="1" id="KW-0812">Transmembrane</keyword>